<dbReference type="InterPro" id="IPR035906">
    <property type="entry name" value="MetI-like_sf"/>
</dbReference>
<feature type="transmembrane region" description="Helical" evidence="7">
    <location>
        <begin position="20"/>
        <end position="42"/>
    </location>
</feature>
<evidence type="ECO:0000256" key="6">
    <source>
        <dbReference type="ARBA" id="ARBA00023136"/>
    </source>
</evidence>
<dbReference type="PANTHER" id="PTHR43744:SF8">
    <property type="entry name" value="SN-GLYCEROL-3-PHOSPHATE TRANSPORT SYSTEM PERMEASE PROTEIN UGPE"/>
    <property type="match status" value="1"/>
</dbReference>
<dbReference type="GO" id="GO:0055085">
    <property type="term" value="P:transmembrane transport"/>
    <property type="evidence" value="ECO:0007669"/>
    <property type="project" value="InterPro"/>
</dbReference>
<proteinExistence type="inferred from homology"/>
<evidence type="ECO:0000256" key="4">
    <source>
        <dbReference type="ARBA" id="ARBA00022692"/>
    </source>
</evidence>
<feature type="non-terminal residue" evidence="9">
    <location>
        <position position="1"/>
    </location>
</feature>
<evidence type="ECO:0000313" key="9">
    <source>
        <dbReference type="EMBL" id="KPV53473.1"/>
    </source>
</evidence>
<keyword evidence="6 7" id="KW-0472">Membrane</keyword>
<keyword evidence="5 7" id="KW-1133">Transmembrane helix</keyword>
<dbReference type="EMBL" id="LJCR01000249">
    <property type="protein sequence ID" value="KPV53473.1"/>
    <property type="molecule type" value="Genomic_DNA"/>
</dbReference>
<name>A0A0P9DJ43_9CHLR</name>
<evidence type="ECO:0000256" key="2">
    <source>
        <dbReference type="ARBA" id="ARBA00022448"/>
    </source>
</evidence>
<dbReference type="Proteomes" id="UP000050509">
    <property type="component" value="Unassembled WGS sequence"/>
</dbReference>
<comment type="caution">
    <text evidence="9">The sequence shown here is derived from an EMBL/GenBank/DDBJ whole genome shotgun (WGS) entry which is preliminary data.</text>
</comment>
<protein>
    <submittedName>
        <fullName evidence="9">Sugar ABC transporter permease</fullName>
    </submittedName>
</protein>
<evidence type="ECO:0000313" key="10">
    <source>
        <dbReference type="Proteomes" id="UP000050509"/>
    </source>
</evidence>
<keyword evidence="2 7" id="KW-0813">Transport</keyword>
<reference evidence="9 10" key="1">
    <citation type="submission" date="2015-09" db="EMBL/GenBank/DDBJ databases">
        <title>Draft genome sequence of Kouleothrix aurantiaca JCM 19913.</title>
        <authorList>
            <person name="Hemp J."/>
        </authorList>
    </citation>
    <scope>NUCLEOTIDE SEQUENCE [LARGE SCALE GENOMIC DNA]</scope>
    <source>
        <strain evidence="9 10">COM-B</strain>
    </source>
</reference>
<keyword evidence="10" id="KW-1185">Reference proteome</keyword>
<evidence type="ECO:0000256" key="7">
    <source>
        <dbReference type="RuleBase" id="RU363032"/>
    </source>
</evidence>
<feature type="transmembrane region" description="Helical" evidence="7">
    <location>
        <begin position="192"/>
        <end position="213"/>
    </location>
</feature>
<keyword evidence="4 7" id="KW-0812">Transmembrane</keyword>
<dbReference type="PANTHER" id="PTHR43744">
    <property type="entry name" value="ABC TRANSPORTER PERMEASE PROTEIN MG189-RELATED-RELATED"/>
    <property type="match status" value="1"/>
</dbReference>
<feature type="transmembrane region" description="Helical" evidence="7">
    <location>
        <begin position="128"/>
        <end position="150"/>
    </location>
</feature>
<comment type="similarity">
    <text evidence="7">Belongs to the binding-protein-dependent transport system permease family.</text>
</comment>
<feature type="transmembrane region" description="Helical" evidence="7">
    <location>
        <begin position="54"/>
        <end position="74"/>
    </location>
</feature>
<dbReference type="Pfam" id="PF00528">
    <property type="entry name" value="BPD_transp_1"/>
    <property type="match status" value="1"/>
</dbReference>
<evidence type="ECO:0000256" key="1">
    <source>
        <dbReference type="ARBA" id="ARBA00004651"/>
    </source>
</evidence>
<feature type="domain" description="ABC transmembrane type-1" evidence="8">
    <location>
        <begin position="16"/>
        <end position="213"/>
    </location>
</feature>
<feature type="transmembrane region" description="Helical" evidence="7">
    <location>
        <begin position="86"/>
        <end position="107"/>
    </location>
</feature>
<gene>
    <name evidence="9" type="ORF">SE17_09450</name>
</gene>
<dbReference type="CDD" id="cd06261">
    <property type="entry name" value="TM_PBP2"/>
    <property type="match status" value="1"/>
</dbReference>
<evidence type="ECO:0000256" key="5">
    <source>
        <dbReference type="ARBA" id="ARBA00022989"/>
    </source>
</evidence>
<evidence type="ECO:0000256" key="3">
    <source>
        <dbReference type="ARBA" id="ARBA00022475"/>
    </source>
</evidence>
<keyword evidence="3" id="KW-1003">Cell membrane</keyword>
<accession>A0A0P9DJ43</accession>
<dbReference type="AlphaFoldDB" id="A0A0P9DJ43"/>
<organism evidence="9 10">
    <name type="scientific">Kouleothrix aurantiaca</name>
    <dbReference type="NCBI Taxonomy" id="186479"/>
    <lineage>
        <taxon>Bacteria</taxon>
        <taxon>Bacillati</taxon>
        <taxon>Chloroflexota</taxon>
        <taxon>Chloroflexia</taxon>
        <taxon>Chloroflexales</taxon>
        <taxon>Roseiflexineae</taxon>
        <taxon>Roseiflexaceae</taxon>
        <taxon>Kouleothrix</taxon>
    </lineage>
</organism>
<dbReference type="Gene3D" id="1.10.3720.10">
    <property type="entry name" value="MetI-like"/>
    <property type="match status" value="1"/>
</dbReference>
<dbReference type="PROSITE" id="PS50928">
    <property type="entry name" value="ABC_TM1"/>
    <property type="match status" value="1"/>
</dbReference>
<dbReference type="SUPFAM" id="SSF161098">
    <property type="entry name" value="MetI-like"/>
    <property type="match status" value="1"/>
</dbReference>
<dbReference type="GO" id="GO:0005886">
    <property type="term" value="C:plasma membrane"/>
    <property type="evidence" value="ECO:0007669"/>
    <property type="project" value="UniProtKB-SubCell"/>
</dbReference>
<comment type="subcellular location">
    <subcellularLocation>
        <location evidence="1 7">Cell membrane</location>
        <topology evidence="1 7">Multi-pass membrane protein</topology>
    </subcellularLocation>
</comment>
<evidence type="ECO:0000259" key="8">
    <source>
        <dbReference type="PROSITE" id="PS50928"/>
    </source>
</evidence>
<dbReference type="InterPro" id="IPR000515">
    <property type="entry name" value="MetI-like"/>
</dbReference>
<sequence>DNFARAWTTARLGEYFVNTLIIVIPSLFLTLLLSSMAAYVLARFEFRGRAFITNLFLVGMIFPLFLALVPLYFVTQQLKLFDTYQGLILVYVAFSLSFTIFFLISFFRSLPRELGEAALIDGASQYDIFFRVYLPLAKPGLITMGIFNFLGQWNQYILPNTLMITNETGNTHYVLSQGLYYLQAKQFYGSDWSGLFAAVTIVMIPTLLVYLIFNDRIEKGMTAGAVKG</sequence>